<dbReference type="STRING" id="1196081.A0A364L1S7"/>
<dbReference type="GO" id="GO:0003677">
    <property type="term" value="F:DNA binding"/>
    <property type="evidence" value="ECO:0007669"/>
    <property type="project" value="InterPro"/>
</dbReference>
<dbReference type="AlphaFoldDB" id="A0A364L1S7"/>
<dbReference type="RefSeq" id="XP_040734197.1">
    <property type="nucleotide sequence ID" value="XM_040878196.1"/>
</dbReference>
<protein>
    <recommendedName>
        <fullName evidence="6">Xylanolytic transcriptional activator regulatory domain-containing protein</fullName>
    </recommendedName>
</protein>
<evidence type="ECO:0000256" key="3">
    <source>
        <dbReference type="ARBA" id="ARBA00023163"/>
    </source>
</evidence>
<feature type="region of interest" description="Disordered" evidence="5">
    <location>
        <begin position="515"/>
        <end position="534"/>
    </location>
</feature>
<dbReference type="PANTHER" id="PTHR31001">
    <property type="entry name" value="UNCHARACTERIZED TRANSCRIPTIONAL REGULATORY PROTEIN"/>
    <property type="match status" value="1"/>
</dbReference>
<dbReference type="SMART" id="SM00906">
    <property type="entry name" value="Fungal_trans"/>
    <property type="match status" value="1"/>
</dbReference>
<keyword evidence="4" id="KW-0539">Nucleus</keyword>
<dbReference type="GeneID" id="63794909"/>
<reference evidence="7 8" key="1">
    <citation type="journal article" date="2017" name="Biotechnol. Biofuels">
        <title>Differential beta-glucosidase expression as a function of carbon source availability in Talaromyces amestolkiae: a genomic and proteomic approach.</title>
        <authorList>
            <person name="de Eugenio L.I."/>
            <person name="Mendez-Liter J.A."/>
            <person name="Nieto-Dominguez M."/>
            <person name="Alonso L."/>
            <person name="Gil-Munoz J."/>
            <person name="Barriuso J."/>
            <person name="Prieto A."/>
            <person name="Martinez M.J."/>
        </authorList>
    </citation>
    <scope>NUCLEOTIDE SEQUENCE [LARGE SCALE GENOMIC DNA]</scope>
    <source>
        <strain evidence="7 8">CIB</strain>
    </source>
</reference>
<keyword evidence="2" id="KW-0805">Transcription regulation</keyword>
<feature type="domain" description="Xylanolytic transcriptional activator regulatory" evidence="6">
    <location>
        <begin position="214"/>
        <end position="293"/>
    </location>
</feature>
<comment type="caution">
    <text evidence="7">The sequence shown here is derived from an EMBL/GenBank/DDBJ whole genome shotgun (WGS) entry which is preliminary data.</text>
</comment>
<dbReference type="InterPro" id="IPR007219">
    <property type="entry name" value="XnlR_reg_dom"/>
</dbReference>
<dbReference type="GO" id="GO:0008270">
    <property type="term" value="F:zinc ion binding"/>
    <property type="evidence" value="ECO:0007669"/>
    <property type="project" value="InterPro"/>
</dbReference>
<evidence type="ECO:0000313" key="8">
    <source>
        <dbReference type="Proteomes" id="UP000249363"/>
    </source>
</evidence>
<dbReference type="GO" id="GO:0005634">
    <property type="term" value="C:nucleus"/>
    <property type="evidence" value="ECO:0007669"/>
    <property type="project" value="UniProtKB-SubCell"/>
</dbReference>
<dbReference type="GO" id="GO:0006351">
    <property type="term" value="P:DNA-templated transcription"/>
    <property type="evidence" value="ECO:0007669"/>
    <property type="project" value="InterPro"/>
</dbReference>
<dbReference type="OrthoDB" id="5344325at2759"/>
<dbReference type="EMBL" id="MIKG01000010">
    <property type="protein sequence ID" value="RAO69681.1"/>
    <property type="molecule type" value="Genomic_DNA"/>
</dbReference>
<evidence type="ECO:0000256" key="5">
    <source>
        <dbReference type="SAM" id="MobiDB-lite"/>
    </source>
</evidence>
<sequence>MQLCLPPGPSLESASEIENKILDFGYSNQSNYNSMNLLRTTNFYGGLITTMRDVSHTEQTIRSDTYSSYCKLALHLPSQSCVDALVQTFFAKVNWQYVMLDETPFREQLKEWRTVSYSDFQAGIERLAPTTLVFPALLFQVLGHALLFQSPDDKLIDSLMTMADMTFHDLAAEYSATGADILQLLGKEHITIGTVQAGLLRASFLKSNGKVVEAWHTLGATIRDAQEIGLHTGRVSYERFPTESELDRQTNSTVCHRIWIVLHIWDVHMAVVLGRPIATSLQIDSLARSIEEEDRRADLFLHWKTETSPPRPFDVILAGYNVAYRYFQDIYQLELNGAKIEDYPVVERIHDAIKKNLGLLPSWCFVENPNPKFDQMPECQWLPAAREGLTSLIYLVLLTLHRPYIFSMAKSRTEALKAGIAILYAQERLFLLAESHQCKVFNPVYASFDAIVLIAAICLVFPNEHCELQRECFKVVENGMQILHAIGQFNPMAKSAHDVVQSLYHRLSHQVNISGTVEGTSTGSSNSHRTSATSIGPPLELSLDDVLPPRPTYDLFYGNLYSTSIPMMNTLHEVSLDSPTNIGSGWNFEGNFSDASFWSLMNEPEYTHIIY</sequence>
<evidence type="ECO:0000256" key="2">
    <source>
        <dbReference type="ARBA" id="ARBA00023015"/>
    </source>
</evidence>
<keyword evidence="8" id="KW-1185">Reference proteome</keyword>
<accession>A0A364L1S7</accession>
<dbReference type="Pfam" id="PF04082">
    <property type="entry name" value="Fungal_trans"/>
    <property type="match status" value="1"/>
</dbReference>
<proteinExistence type="predicted"/>
<dbReference type="Proteomes" id="UP000249363">
    <property type="component" value="Unassembled WGS sequence"/>
</dbReference>
<evidence type="ECO:0000256" key="1">
    <source>
        <dbReference type="ARBA" id="ARBA00004123"/>
    </source>
</evidence>
<organism evidence="7 8">
    <name type="scientific">Talaromyces amestolkiae</name>
    <dbReference type="NCBI Taxonomy" id="1196081"/>
    <lineage>
        <taxon>Eukaryota</taxon>
        <taxon>Fungi</taxon>
        <taxon>Dikarya</taxon>
        <taxon>Ascomycota</taxon>
        <taxon>Pezizomycotina</taxon>
        <taxon>Eurotiomycetes</taxon>
        <taxon>Eurotiomycetidae</taxon>
        <taxon>Eurotiales</taxon>
        <taxon>Trichocomaceae</taxon>
        <taxon>Talaromyces</taxon>
        <taxon>Talaromyces sect. Talaromyces</taxon>
    </lineage>
</organism>
<dbReference type="InterPro" id="IPR050613">
    <property type="entry name" value="Sec_Metabolite_Reg"/>
</dbReference>
<evidence type="ECO:0000256" key="4">
    <source>
        <dbReference type="ARBA" id="ARBA00023242"/>
    </source>
</evidence>
<evidence type="ECO:0000313" key="7">
    <source>
        <dbReference type="EMBL" id="RAO69681.1"/>
    </source>
</evidence>
<comment type="subcellular location">
    <subcellularLocation>
        <location evidence="1">Nucleus</location>
    </subcellularLocation>
</comment>
<evidence type="ECO:0000259" key="6">
    <source>
        <dbReference type="SMART" id="SM00906"/>
    </source>
</evidence>
<keyword evidence="3" id="KW-0804">Transcription</keyword>
<name>A0A364L1S7_TALAM</name>
<gene>
    <name evidence="7" type="ORF">BHQ10_005693</name>
</gene>
<feature type="compositionally biased region" description="Low complexity" evidence="5">
    <location>
        <begin position="515"/>
        <end position="527"/>
    </location>
</feature>
<dbReference type="PANTHER" id="PTHR31001:SF87">
    <property type="entry name" value="COL-21"/>
    <property type="match status" value="1"/>
</dbReference>
<dbReference type="CDD" id="cd12148">
    <property type="entry name" value="fungal_TF_MHR"/>
    <property type="match status" value="1"/>
</dbReference>